<dbReference type="Proteomes" id="UP000624703">
    <property type="component" value="Unassembled WGS sequence"/>
</dbReference>
<organism evidence="2 3">
    <name type="scientific">Persicirhabdus sediminis</name>
    <dbReference type="NCBI Taxonomy" id="454144"/>
    <lineage>
        <taxon>Bacteria</taxon>
        <taxon>Pseudomonadati</taxon>
        <taxon>Verrucomicrobiota</taxon>
        <taxon>Verrucomicrobiia</taxon>
        <taxon>Verrucomicrobiales</taxon>
        <taxon>Verrucomicrobiaceae</taxon>
        <taxon>Persicirhabdus</taxon>
    </lineage>
</organism>
<sequence>MVNFEKVILVAGGAVAGALLTAVIFSGPEPATSVEGNSAASSARGADRAASLSSSSADASRVSKRSGLAQRSVDELELRGDDHIAISLDRLVTMAQVKVEPPKGKNFFSHDDAVVSLLEVEADQQQAIETHWSQVQTTMEADDIQLAEFRDEADGSFTIQLADSPELEKKAQQKFLSQLEASLGEARGRALFALKGGEQLFDRGAEGVDRSIRISFEDQGNGAYRYRIEEHNGENQRVYLADAIPEKYRHLTDAAGVKPVANTPTGEDE</sequence>
<accession>A0A8J7MDZ4</accession>
<name>A0A8J7MDZ4_9BACT</name>
<dbReference type="RefSeq" id="WP_200310971.1">
    <property type="nucleotide sequence ID" value="NZ_JAENIM010000037.1"/>
</dbReference>
<dbReference type="EMBL" id="JAENIM010000037">
    <property type="protein sequence ID" value="MBK1790951.1"/>
    <property type="molecule type" value="Genomic_DNA"/>
</dbReference>
<evidence type="ECO:0000313" key="3">
    <source>
        <dbReference type="Proteomes" id="UP000624703"/>
    </source>
</evidence>
<dbReference type="AlphaFoldDB" id="A0A8J7MDZ4"/>
<protein>
    <submittedName>
        <fullName evidence="2">Uncharacterized protein</fullName>
    </submittedName>
</protein>
<evidence type="ECO:0000256" key="1">
    <source>
        <dbReference type="SAM" id="MobiDB-lite"/>
    </source>
</evidence>
<feature type="compositionally biased region" description="Low complexity" evidence="1">
    <location>
        <begin position="38"/>
        <end position="60"/>
    </location>
</feature>
<comment type="caution">
    <text evidence="2">The sequence shown here is derived from an EMBL/GenBank/DDBJ whole genome shotgun (WGS) entry which is preliminary data.</text>
</comment>
<feature type="region of interest" description="Disordered" evidence="1">
    <location>
        <begin position="31"/>
        <end position="64"/>
    </location>
</feature>
<proteinExistence type="predicted"/>
<keyword evidence="3" id="KW-1185">Reference proteome</keyword>
<reference evidence="2" key="1">
    <citation type="submission" date="2021-01" db="EMBL/GenBank/DDBJ databases">
        <title>Modified the classification status of verrucomicrobia.</title>
        <authorList>
            <person name="Feng X."/>
        </authorList>
    </citation>
    <scope>NUCLEOTIDE SEQUENCE</scope>
    <source>
        <strain evidence="2">_KCTC 22039</strain>
    </source>
</reference>
<gene>
    <name evidence="2" type="ORF">JIN82_07255</name>
</gene>
<evidence type="ECO:0000313" key="2">
    <source>
        <dbReference type="EMBL" id="MBK1790951.1"/>
    </source>
</evidence>